<dbReference type="PANTHER" id="PTHR12011">
    <property type="entry name" value="ADHESION G-PROTEIN COUPLED RECEPTOR"/>
    <property type="match status" value="1"/>
</dbReference>
<evidence type="ECO:0008006" key="12">
    <source>
        <dbReference type="Google" id="ProtNLM"/>
    </source>
</evidence>
<gene>
    <name evidence="10" type="ORF">CHARACLAT_001597</name>
</gene>
<dbReference type="InterPro" id="IPR046338">
    <property type="entry name" value="GAIN_dom_sf"/>
</dbReference>
<organism evidence="10 11">
    <name type="scientific">Characodon lateralis</name>
    <dbReference type="NCBI Taxonomy" id="208331"/>
    <lineage>
        <taxon>Eukaryota</taxon>
        <taxon>Metazoa</taxon>
        <taxon>Chordata</taxon>
        <taxon>Craniata</taxon>
        <taxon>Vertebrata</taxon>
        <taxon>Euteleostomi</taxon>
        <taxon>Actinopterygii</taxon>
        <taxon>Neopterygii</taxon>
        <taxon>Teleostei</taxon>
        <taxon>Neoteleostei</taxon>
        <taxon>Acanthomorphata</taxon>
        <taxon>Ovalentaria</taxon>
        <taxon>Atherinomorphae</taxon>
        <taxon>Cyprinodontiformes</taxon>
        <taxon>Goodeidae</taxon>
        <taxon>Characodon</taxon>
    </lineage>
</organism>
<dbReference type="PRINTS" id="PR00249">
    <property type="entry name" value="GPCRSECRETIN"/>
</dbReference>
<dbReference type="InterPro" id="IPR057244">
    <property type="entry name" value="GAIN_B"/>
</dbReference>
<evidence type="ECO:0000256" key="5">
    <source>
        <dbReference type="ARBA" id="ARBA00023157"/>
    </source>
</evidence>
<feature type="signal peptide" evidence="7">
    <location>
        <begin position="1"/>
        <end position="16"/>
    </location>
</feature>
<keyword evidence="4 6" id="KW-0472">Membrane</keyword>
<evidence type="ECO:0000259" key="9">
    <source>
        <dbReference type="PROSITE" id="PS50261"/>
    </source>
</evidence>
<feature type="transmembrane region" description="Helical" evidence="6">
    <location>
        <begin position="625"/>
        <end position="647"/>
    </location>
</feature>
<reference evidence="10 11" key="1">
    <citation type="submission" date="2021-06" db="EMBL/GenBank/DDBJ databases">
        <authorList>
            <person name="Palmer J.M."/>
        </authorList>
    </citation>
    <scope>NUCLEOTIDE SEQUENCE [LARGE SCALE GENOMIC DNA]</scope>
    <source>
        <strain evidence="10 11">CL_MEX2019</strain>
        <tissue evidence="10">Muscle</tissue>
    </source>
</reference>
<dbReference type="InterPro" id="IPR017981">
    <property type="entry name" value="GPCR_2-like_7TM"/>
</dbReference>
<keyword evidence="7" id="KW-0732">Signal</keyword>
<feature type="transmembrane region" description="Helical" evidence="6">
    <location>
        <begin position="594"/>
        <end position="619"/>
    </location>
</feature>
<comment type="subcellular location">
    <subcellularLocation>
        <location evidence="1">Membrane</location>
        <topology evidence="1">Multi-pass membrane protein</topology>
    </subcellularLocation>
</comment>
<evidence type="ECO:0000256" key="6">
    <source>
        <dbReference type="SAM" id="Phobius"/>
    </source>
</evidence>
<dbReference type="InterPro" id="IPR000203">
    <property type="entry name" value="GPS"/>
</dbReference>
<sequence>MIQLVGFLWIFHVLLGDSKNMGKNHVNRSSQQNTKLTKCLNSGGSCYVVADNFYGIINASMNFTAKLKVANDCIIFLQKNETRQKPLWKRWPQVKNLSLYISKDLAEKDMFIIVLDGQNCLNSTESSVCGNISTKTVCNSRTKYNENSCKDKDYNDKYIINITSKTCVNCDNPVKKPDETIKINETFDDNGEVDASKAVELMSGMEELISKMNGTSAELSVGKGIEGVIVRKSDPAELNNVSFAYMDSNDKLKIVEDPETLKTFSRSVSISEEAFAKAVSLNISVPFAAVLRFMNMSQDENNSTVLNNEVIAIEMGAEIKNLSNKINIYFKNFNFDRFHPNCTSWNGEGSKPNWTFKGCETILIGNDIKCKCSHLTFFAVLLTPINETISSYDLNTLTIITQVGCGLSVFFLGIVLFMYFLIRKTQASTATQILIHLICALFLLNLTFLVNHFVANLHSHVGCQVMAALMHYSMLATFTWFAAQGFHLCLQLYKGGHVTVKRYVLKLSVISWTLPIIMVITVGSLSKYGEQTIYADNPQNNVAMCWITDNNIHYIVNIGYYSLVFLFTFTTVIITLSWLFCLKRTKAANPQGNRSGISIVIVMGLCFQLGVTWGFAFFAHSSFRIPATYIFTILNSFQGFFLFIYYYKTTRVDPNSANAKGKGNSESISTLKTGLESVVNPYQSFEKDKGM</sequence>
<evidence type="ECO:0000256" key="4">
    <source>
        <dbReference type="ARBA" id="ARBA00023136"/>
    </source>
</evidence>
<feature type="transmembrane region" description="Helical" evidence="6">
    <location>
        <begin position="433"/>
        <end position="453"/>
    </location>
</feature>
<evidence type="ECO:0000256" key="1">
    <source>
        <dbReference type="ARBA" id="ARBA00004141"/>
    </source>
</evidence>
<evidence type="ECO:0000313" key="10">
    <source>
        <dbReference type="EMBL" id="MED6289312.1"/>
    </source>
</evidence>
<feature type="domain" description="G-protein coupled receptors family 2 profile 2" evidence="9">
    <location>
        <begin position="397"/>
        <end position="650"/>
    </location>
</feature>
<keyword evidence="2 6" id="KW-0812">Transmembrane</keyword>
<comment type="caution">
    <text evidence="10">The sequence shown here is derived from an EMBL/GenBank/DDBJ whole genome shotgun (WGS) entry which is preliminary data.</text>
</comment>
<dbReference type="PANTHER" id="PTHR12011:SF474">
    <property type="entry name" value="ADHESION G PROTEIN-COUPLED RECEPTOR G11-RELATED"/>
    <property type="match status" value="1"/>
</dbReference>
<feature type="transmembrane region" description="Helical" evidence="6">
    <location>
        <begin position="465"/>
        <end position="483"/>
    </location>
</feature>
<evidence type="ECO:0000256" key="3">
    <source>
        <dbReference type="ARBA" id="ARBA00022989"/>
    </source>
</evidence>
<feature type="transmembrane region" description="Helical" evidence="6">
    <location>
        <begin position="503"/>
        <end position="525"/>
    </location>
</feature>
<proteinExistence type="predicted"/>
<keyword evidence="11" id="KW-1185">Reference proteome</keyword>
<name>A0ABU7EQJ9_9TELE</name>
<dbReference type="PROSITE" id="PS50221">
    <property type="entry name" value="GAIN_B"/>
    <property type="match status" value="1"/>
</dbReference>
<evidence type="ECO:0000256" key="7">
    <source>
        <dbReference type="SAM" id="SignalP"/>
    </source>
</evidence>
<feature type="domain" description="GAIN-B" evidence="8">
    <location>
        <begin position="231"/>
        <end position="388"/>
    </location>
</feature>
<dbReference type="Pfam" id="PF01825">
    <property type="entry name" value="GPS"/>
    <property type="match status" value="1"/>
</dbReference>
<evidence type="ECO:0000313" key="11">
    <source>
        <dbReference type="Proteomes" id="UP001352852"/>
    </source>
</evidence>
<evidence type="ECO:0000259" key="8">
    <source>
        <dbReference type="PROSITE" id="PS50221"/>
    </source>
</evidence>
<accession>A0ABU7EQJ9</accession>
<feature type="transmembrane region" description="Helical" evidence="6">
    <location>
        <begin position="558"/>
        <end position="582"/>
    </location>
</feature>
<dbReference type="Pfam" id="PF00002">
    <property type="entry name" value="7tm_2"/>
    <property type="match status" value="1"/>
</dbReference>
<feature type="transmembrane region" description="Helical" evidence="6">
    <location>
        <begin position="399"/>
        <end position="421"/>
    </location>
</feature>
<dbReference type="SMART" id="SM00303">
    <property type="entry name" value="GPS"/>
    <property type="match status" value="1"/>
</dbReference>
<dbReference type="Proteomes" id="UP001352852">
    <property type="component" value="Unassembled WGS sequence"/>
</dbReference>
<protein>
    <recommendedName>
        <fullName evidence="12">Adhesion G-protein coupled receptor G2-like</fullName>
    </recommendedName>
</protein>
<dbReference type="EMBL" id="JAHUTJ010065638">
    <property type="protein sequence ID" value="MED6289312.1"/>
    <property type="molecule type" value="Genomic_DNA"/>
</dbReference>
<feature type="chain" id="PRO_5046001770" description="Adhesion G-protein coupled receptor G2-like" evidence="7">
    <location>
        <begin position="17"/>
        <end position="691"/>
    </location>
</feature>
<evidence type="ECO:0000256" key="2">
    <source>
        <dbReference type="ARBA" id="ARBA00022692"/>
    </source>
</evidence>
<dbReference type="PROSITE" id="PS50261">
    <property type="entry name" value="G_PROTEIN_RECEP_F2_4"/>
    <property type="match status" value="1"/>
</dbReference>
<keyword evidence="3 6" id="KW-1133">Transmembrane helix</keyword>
<keyword evidence="5" id="KW-1015">Disulfide bond</keyword>
<dbReference type="InterPro" id="IPR000832">
    <property type="entry name" value="GPCR_2_secretin-like"/>
</dbReference>
<dbReference type="Gene3D" id="1.20.1070.10">
    <property type="entry name" value="Rhodopsin 7-helix transmembrane proteins"/>
    <property type="match status" value="1"/>
</dbReference>
<dbReference type="Gene3D" id="2.60.220.50">
    <property type="match status" value="1"/>
</dbReference>